<dbReference type="AlphaFoldDB" id="A0AAN9QN57"/>
<accession>A0AAN9QN57</accession>
<reference evidence="1 2" key="1">
    <citation type="submission" date="2024-01" db="EMBL/GenBank/DDBJ databases">
        <title>The genomes of 5 underutilized Papilionoideae crops provide insights into root nodulation and disease resistanc.</title>
        <authorList>
            <person name="Jiang F."/>
        </authorList>
    </citation>
    <scope>NUCLEOTIDE SEQUENCE [LARGE SCALE GENOMIC DNA]</scope>
    <source>
        <strain evidence="1">JINMINGXINNONG_FW02</strain>
        <tissue evidence="1">Leaves</tissue>
    </source>
</reference>
<protein>
    <submittedName>
        <fullName evidence="1">Uncharacterized protein</fullName>
    </submittedName>
</protein>
<evidence type="ECO:0000313" key="1">
    <source>
        <dbReference type="EMBL" id="KAK7341839.1"/>
    </source>
</evidence>
<evidence type="ECO:0000313" key="2">
    <source>
        <dbReference type="Proteomes" id="UP001374584"/>
    </source>
</evidence>
<proteinExistence type="predicted"/>
<dbReference type="EMBL" id="JAYMYR010000009">
    <property type="protein sequence ID" value="KAK7341839.1"/>
    <property type="molecule type" value="Genomic_DNA"/>
</dbReference>
<gene>
    <name evidence="1" type="ORF">VNO80_24779</name>
</gene>
<name>A0AAN9QN57_PHACN</name>
<keyword evidence="2" id="KW-1185">Reference proteome</keyword>
<dbReference type="Proteomes" id="UP001374584">
    <property type="component" value="Unassembled WGS sequence"/>
</dbReference>
<organism evidence="1 2">
    <name type="scientific">Phaseolus coccineus</name>
    <name type="common">Scarlet runner bean</name>
    <name type="synonym">Phaseolus multiflorus</name>
    <dbReference type="NCBI Taxonomy" id="3886"/>
    <lineage>
        <taxon>Eukaryota</taxon>
        <taxon>Viridiplantae</taxon>
        <taxon>Streptophyta</taxon>
        <taxon>Embryophyta</taxon>
        <taxon>Tracheophyta</taxon>
        <taxon>Spermatophyta</taxon>
        <taxon>Magnoliopsida</taxon>
        <taxon>eudicotyledons</taxon>
        <taxon>Gunneridae</taxon>
        <taxon>Pentapetalae</taxon>
        <taxon>rosids</taxon>
        <taxon>fabids</taxon>
        <taxon>Fabales</taxon>
        <taxon>Fabaceae</taxon>
        <taxon>Papilionoideae</taxon>
        <taxon>50 kb inversion clade</taxon>
        <taxon>NPAAA clade</taxon>
        <taxon>indigoferoid/millettioid clade</taxon>
        <taxon>Phaseoleae</taxon>
        <taxon>Phaseolus</taxon>
    </lineage>
</organism>
<sequence>MDIELRSELTLRKELVRTHCSVGPTCQIKATTPTGTTTWYKKRVFPVNNLEPFAAISMKESFFLSLSLSLSLRFYFLLSELVPR</sequence>
<comment type="caution">
    <text evidence="1">The sequence shown here is derived from an EMBL/GenBank/DDBJ whole genome shotgun (WGS) entry which is preliminary data.</text>
</comment>